<keyword evidence="5" id="KW-0472">Membrane</keyword>
<dbReference type="AlphaFoldDB" id="A0ABD5VHU1"/>
<organism evidence="7 8">
    <name type="scientific">Halorubellus litoreus</name>
    <dbReference type="NCBI Taxonomy" id="755308"/>
    <lineage>
        <taxon>Archaea</taxon>
        <taxon>Methanobacteriati</taxon>
        <taxon>Methanobacteriota</taxon>
        <taxon>Stenosarchaea group</taxon>
        <taxon>Halobacteria</taxon>
        <taxon>Halobacteriales</taxon>
        <taxon>Halorubellaceae</taxon>
        <taxon>Halorubellus</taxon>
    </lineage>
</organism>
<feature type="transmembrane region" description="Helical" evidence="5">
    <location>
        <begin position="556"/>
        <end position="576"/>
    </location>
</feature>
<dbReference type="PANTHER" id="PTHR43856">
    <property type="entry name" value="CARDIOLIPIN HYDROLASE"/>
    <property type="match status" value="1"/>
</dbReference>
<dbReference type="RefSeq" id="WP_336352018.1">
    <property type="nucleotide sequence ID" value="NZ_JAZAQL010000005.1"/>
</dbReference>
<dbReference type="PANTHER" id="PTHR43856:SF1">
    <property type="entry name" value="MITOCHONDRIAL CARDIOLIPIN HYDROLASE"/>
    <property type="match status" value="1"/>
</dbReference>
<dbReference type="SMART" id="SM00155">
    <property type="entry name" value="PLDc"/>
    <property type="match status" value="2"/>
</dbReference>
<keyword evidence="8" id="KW-1185">Reference proteome</keyword>
<evidence type="ECO:0000256" key="1">
    <source>
        <dbReference type="ARBA" id="ARBA00022801"/>
    </source>
</evidence>
<evidence type="ECO:0000313" key="7">
    <source>
        <dbReference type="EMBL" id="MFC6955079.1"/>
    </source>
</evidence>
<keyword evidence="5" id="KW-0812">Transmembrane</keyword>
<proteinExistence type="predicted"/>
<dbReference type="InterPro" id="IPR001736">
    <property type="entry name" value="PLipase_D/transphosphatidylase"/>
</dbReference>
<dbReference type="PROSITE" id="PS50035">
    <property type="entry name" value="PLD"/>
    <property type="match status" value="1"/>
</dbReference>
<keyword evidence="2" id="KW-0442">Lipid degradation</keyword>
<keyword evidence="3" id="KW-0443">Lipid metabolism</keyword>
<dbReference type="GO" id="GO:0016787">
    <property type="term" value="F:hydrolase activity"/>
    <property type="evidence" value="ECO:0007669"/>
    <property type="project" value="UniProtKB-KW"/>
</dbReference>
<feature type="region of interest" description="Disordered" evidence="4">
    <location>
        <begin position="133"/>
        <end position="153"/>
    </location>
</feature>
<evidence type="ECO:0000256" key="5">
    <source>
        <dbReference type="SAM" id="Phobius"/>
    </source>
</evidence>
<evidence type="ECO:0000256" key="3">
    <source>
        <dbReference type="ARBA" id="ARBA00023098"/>
    </source>
</evidence>
<sequence>MSRRRALAIALVWLLVAPAIATGTGPGPVGDVESTSAPAAAFAASGGVSASSLPGAPGKNESGPRVAAVYPNPVADGDAGEYVLLSFPERTHVGDWALTDGETTVSLPNRTVSGFVLVAANVSAARRLRASASASSHARANESDGSEASGPHVPGVTAAGFALSNGGERLVLARPNGATAHAVAYEDAPEGERYVDGTFRALGATDHAPATAASVDARAFVTPDVAVPLEPIRNASTSVSLAGYTFASERVATALGRAADRGVDVRVLVDDAPVGGVTRRQVNVLEDLADAGITVRALGGDRARYDYHHAKYLVADDVAVVLTENWKPSGTGGHANRGWGVVLRDAETASALEDVFEGDWTAPDARNWTTVTVDAGDPATRPANATYPTRVRSRNVTAERVTVLVAPDNAEAALTARLRNATDRVHVLQMTATRDGVLVRETIAAARRGVDVRILLSSAWYAREENQAVVDALNAIADRESLPLDARLVDPDGRFRKVHAKGVVVDDTVVLGSINWNDHSLRENREVAVALHGDAVADYYADALDRDWQGGTKTPLPTWLAAATALAVLVLLAALARRIHFEN</sequence>
<accession>A0ABD5VHU1</accession>
<evidence type="ECO:0000256" key="2">
    <source>
        <dbReference type="ARBA" id="ARBA00022963"/>
    </source>
</evidence>
<dbReference type="InterPro" id="IPR051406">
    <property type="entry name" value="PLD_domain"/>
</dbReference>
<dbReference type="InterPro" id="IPR025202">
    <property type="entry name" value="PLD-like_dom"/>
</dbReference>
<dbReference type="Gene3D" id="3.30.870.10">
    <property type="entry name" value="Endonuclease Chain A"/>
    <property type="match status" value="2"/>
</dbReference>
<comment type="caution">
    <text evidence="7">The sequence shown here is derived from an EMBL/GenBank/DDBJ whole genome shotgun (WGS) entry which is preliminary data.</text>
</comment>
<evidence type="ECO:0000313" key="8">
    <source>
        <dbReference type="Proteomes" id="UP001596395"/>
    </source>
</evidence>
<keyword evidence="5" id="KW-1133">Transmembrane helix</keyword>
<name>A0ABD5VHU1_9EURY</name>
<protein>
    <submittedName>
        <fullName evidence="7">Phosphatidylserine/phosphatidylglycerophosphate/ cardiolipin synthase family protein</fullName>
    </submittedName>
</protein>
<dbReference type="SUPFAM" id="SSF56024">
    <property type="entry name" value="Phospholipase D/nuclease"/>
    <property type="match status" value="2"/>
</dbReference>
<dbReference type="Pfam" id="PF13091">
    <property type="entry name" value="PLDc_2"/>
    <property type="match status" value="2"/>
</dbReference>
<dbReference type="GO" id="GO:0016042">
    <property type="term" value="P:lipid catabolic process"/>
    <property type="evidence" value="ECO:0007669"/>
    <property type="project" value="UniProtKB-KW"/>
</dbReference>
<gene>
    <name evidence="7" type="ORF">ACFQGB_19630</name>
</gene>
<evidence type="ECO:0000256" key="4">
    <source>
        <dbReference type="SAM" id="MobiDB-lite"/>
    </source>
</evidence>
<reference evidence="7 8" key="1">
    <citation type="journal article" date="2019" name="Int. J. Syst. Evol. Microbiol.">
        <title>The Global Catalogue of Microorganisms (GCM) 10K type strain sequencing project: providing services to taxonomists for standard genome sequencing and annotation.</title>
        <authorList>
            <consortium name="The Broad Institute Genomics Platform"/>
            <consortium name="The Broad Institute Genome Sequencing Center for Infectious Disease"/>
            <person name="Wu L."/>
            <person name="Ma J."/>
        </authorList>
    </citation>
    <scope>NUCLEOTIDE SEQUENCE [LARGE SCALE GENOMIC DNA]</scope>
    <source>
        <strain evidence="7 8">GX26</strain>
    </source>
</reference>
<keyword evidence="1" id="KW-0378">Hydrolase</keyword>
<dbReference type="CDD" id="cd09128">
    <property type="entry name" value="PLDc_unchar1_2"/>
    <property type="match status" value="1"/>
</dbReference>
<dbReference type="EMBL" id="JBHSXN010000005">
    <property type="protein sequence ID" value="MFC6955079.1"/>
    <property type="molecule type" value="Genomic_DNA"/>
</dbReference>
<evidence type="ECO:0000259" key="6">
    <source>
        <dbReference type="PROSITE" id="PS50035"/>
    </source>
</evidence>
<dbReference type="Proteomes" id="UP001596395">
    <property type="component" value="Unassembled WGS sequence"/>
</dbReference>
<feature type="domain" description="PLD phosphodiesterase" evidence="6">
    <location>
        <begin position="494"/>
        <end position="520"/>
    </location>
</feature>